<dbReference type="InterPro" id="IPR011836">
    <property type="entry name" value="YhdP"/>
</dbReference>
<feature type="domain" description="YhdP central" evidence="1">
    <location>
        <begin position="1"/>
        <end position="1271"/>
    </location>
</feature>
<dbReference type="Pfam" id="PF13116">
    <property type="entry name" value="YhdP"/>
    <property type="match status" value="1"/>
</dbReference>
<dbReference type="InterPro" id="IPR025263">
    <property type="entry name" value="YhdP_central"/>
</dbReference>
<gene>
    <name evidence="2" type="ORF">ACFFHW_09935</name>
</gene>
<accession>A0ABV6G4D1</accession>
<sequence length="1277" mass="139586">MHWLRILVRWLLTLFAVLLSLLAALVLSLRLGVLDQSGVQQWLLSRAPLPQAWQMRWQHLSVELEGRELVVSVDNLLLEDDRGRRTLASVGQLDARLDLAASLTQRRPVIEGLDADRVRLDLYQFDAGGWGWQPSQSSSAQQGPDFSPERLTGWVETLLAQRLDINDARLRFHPLASETTPTLVARRAFVDSTGDERRLSLQLGWDDSDAPGFTLAGRFGASGALAGRLQLGVDARQALRLATLLAPSLPSRLEPGAIEGRLDLWGEWQSGELASSQLLIDVPRLALAAGEEQAELSGMRLAADLHRDENGGWRGALESGELRRDGRALRLLPEAASLEASPDFTRFALYTTGFELSPLSALADLLPVSDAELRRMLAQMSLQGRVGGLALSRDGDGPLHTRASLIDVSARPVKEIPGYGPISGWLEADDLDARLAFAGRDTQLAMPTVFLDPWQLESVAGTLTFSVADEGRILFAAERLRAQRRGASAEGTFKLVVPRSGPESFDLQLGFGGVDTDSPRDWLPVRAVDDPEVRQWLDGRIHRATIPEGELALHLVFNDDLPQAPDRDRVRVSLEARNAAFTFLEGWPPLTDVDGHLQLAGENLEANLTHARLLGLESHGARASLRDQRFRASALVTGNVGELLGVLQKAPLDNASLRQTLEQMGANGSLLAALSLSLPTDNPEAVTFDGDMRIDDTRFYAAPMDLTITDIAGRLGYHYRQQQSYIDGHLQGRAFEGPVRAEFDFPHGIAVSGEGEVAGVAGWLGLESITPLIFGRIDYRSEVDFGEGGTRIHATSPLTGLNMLLPTPFRKASGSELPLDLEVNVDAGAGDLRVGDLVRARWRHDSNQGQVWLENLPPQAEPTAWPDEEHWVIDWRPERLDVEAWQQAISRLASGSGENSLSRRPSAPAQQIAPIERVFVRTPCLVFKVGCLGHFAGLGVVRGDDWHIEADSSFMRGEVNWRDDPQLPIIAWVDWLDLTPFRRELARVDDNTPREASEPAAWPEGLAALSDGEIDIDRILLDGATVASLSGRWHTDDNGMQIDPLTLRMPDLDAGGRLVWESAGDERSLTRLRLDAQFGDLARTLAALGISDVIHTDSGSVETRMAWPGGPWQFDLEKANAGIGISLGPGRLAFIESRWANLVSLLNLDNLVRRLRLDFSDVTRSGVAFQSVDGRATLHDGVLETAEPVHVDGTATAFSVAGSVNLPAQQLDLDLGVTVPVSQSLPLAAVALGAPQVGGALYLLHLLFKPWIERVSQVHYNISGDWTSPQVKLDRSE</sequence>
<evidence type="ECO:0000313" key="3">
    <source>
        <dbReference type="Proteomes" id="UP001589814"/>
    </source>
</evidence>
<organism evidence="2 3">
    <name type="scientific">Kushneria aurantia</name>
    <dbReference type="NCBI Taxonomy" id="504092"/>
    <lineage>
        <taxon>Bacteria</taxon>
        <taxon>Pseudomonadati</taxon>
        <taxon>Pseudomonadota</taxon>
        <taxon>Gammaproteobacteria</taxon>
        <taxon>Oceanospirillales</taxon>
        <taxon>Halomonadaceae</taxon>
        <taxon>Kushneria</taxon>
    </lineage>
</organism>
<dbReference type="Proteomes" id="UP001589814">
    <property type="component" value="Unassembled WGS sequence"/>
</dbReference>
<dbReference type="RefSeq" id="WP_019951880.1">
    <property type="nucleotide sequence ID" value="NZ_JBHLVX010000040.1"/>
</dbReference>
<proteinExistence type="predicted"/>
<dbReference type="PANTHER" id="PTHR38690">
    <property type="entry name" value="PROTEASE-RELATED"/>
    <property type="match status" value="1"/>
</dbReference>
<comment type="caution">
    <text evidence="2">The sequence shown here is derived from an EMBL/GenBank/DDBJ whole genome shotgun (WGS) entry which is preliminary data.</text>
</comment>
<keyword evidence="3" id="KW-1185">Reference proteome</keyword>
<dbReference type="PANTHER" id="PTHR38690:SF1">
    <property type="entry name" value="PROTEASE"/>
    <property type="match status" value="1"/>
</dbReference>
<evidence type="ECO:0000259" key="1">
    <source>
        <dbReference type="Pfam" id="PF13116"/>
    </source>
</evidence>
<protein>
    <submittedName>
        <fullName evidence="2">YhdP family protein</fullName>
    </submittedName>
</protein>
<reference evidence="2 3" key="1">
    <citation type="submission" date="2024-09" db="EMBL/GenBank/DDBJ databases">
        <authorList>
            <person name="Sun Q."/>
            <person name="Mori K."/>
        </authorList>
    </citation>
    <scope>NUCLEOTIDE SEQUENCE [LARGE SCALE GENOMIC DNA]</scope>
    <source>
        <strain evidence="2 3">CCM 7415</strain>
    </source>
</reference>
<evidence type="ECO:0000313" key="2">
    <source>
        <dbReference type="EMBL" id="MFC0268296.1"/>
    </source>
</evidence>
<name>A0ABV6G4D1_9GAMM</name>
<dbReference type="EMBL" id="JBHLVX010000040">
    <property type="protein sequence ID" value="MFC0268296.1"/>
    <property type="molecule type" value="Genomic_DNA"/>
</dbReference>